<dbReference type="RefSeq" id="WP_022159865.1">
    <property type="nucleotide sequence ID" value="NZ_JADMUD010000004.1"/>
</dbReference>
<evidence type="ECO:0000259" key="1">
    <source>
        <dbReference type="Pfam" id="PF13201"/>
    </source>
</evidence>
<dbReference type="PROSITE" id="PS51257">
    <property type="entry name" value="PROKAR_LIPOPROTEIN"/>
    <property type="match status" value="1"/>
</dbReference>
<feature type="domain" description="Putative carbohydrate metabolism" evidence="1">
    <location>
        <begin position="303"/>
        <end position="519"/>
    </location>
</feature>
<evidence type="ECO:0000313" key="2">
    <source>
        <dbReference type="EMBL" id="RGU56729.1"/>
    </source>
</evidence>
<dbReference type="EMBL" id="QRYC01000008">
    <property type="protein sequence ID" value="RGU56729.1"/>
    <property type="molecule type" value="Genomic_DNA"/>
</dbReference>
<dbReference type="Gene3D" id="2.60.120.890">
    <property type="entry name" value="BT2081, beta-jelly-roll domain"/>
    <property type="match status" value="1"/>
</dbReference>
<protein>
    <recommendedName>
        <fullName evidence="1">Putative carbohydrate metabolism domain-containing protein</fullName>
    </recommendedName>
</protein>
<evidence type="ECO:0000313" key="3">
    <source>
        <dbReference type="Proteomes" id="UP000284243"/>
    </source>
</evidence>
<dbReference type="Proteomes" id="UP000284243">
    <property type="component" value="Unassembled WGS sequence"/>
</dbReference>
<comment type="caution">
    <text evidence="2">The sequence shown here is derived from an EMBL/GenBank/DDBJ whole genome shotgun (WGS) entry which is preliminary data.</text>
</comment>
<organism evidence="2 3">
    <name type="scientific">Odoribacter splanchnicus</name>
    <dbReference type="NCBI Taxonomy" id="28118"/>
    <lineage>
        <taxon>Bacteria</taxon>
        <taxon>Pseudomonadati</taxon>
        <taxon>Bacteroidota</taxon>
        <taxon>Bacteroidia</taxon>
        <taxon>Bacteroidales</taxon>
        <taxon>Odoribacteraceae</taxon>
        <taxon>Odoribacter</taxon>
    </lineage>
</organism>
<dbReference type="Pfam" id="PF13201">
    <property type="entry name" value="PCMD"/>
    <property type="match status" value="1"/>
</dbReference>
<reference evidence="2 3" key="1">
    <citation type="submission" date="2018-08" db="EMBL/GenBank/DDBJ databases">
        <title>A genome reference for cultivated species of the human gut microbiota.</title>
        <authorList>
            <person name="Zou Y."/>
            <person name="Xue W."/>
            <person name="Luo G."/>
        </authorList>
    </citation>
    <scope>NUCLEOTIDE SEQUENCE [LARGE SCALE GENOMIC DNA]</scope>
    <source>
        <strain evidence="2 3">AF16-14</strain>
    </source>
</reference>
<sequence>MRVYILFGLFWGMIGCISDDIPLPVIYGNVQKIEFNGQQKCVINTKTRTIELTLSDTVDIKRVYLNTLEITADPAREQSVDIVPATSLKVDSFVDLSKPFRFLINTYQEYEWTITADQPVERYFKVAHQVGDAVINLAEKMVKITVEKGQSLSNIQVEDVKLGSSIATYDPDPLTLTNFQKQQVIYVTCFGRIERWLITAFIDSGETAGTDITGEVNAWAKLAYLNGNIPSGKTGTPYFEIKEARATTWTKVTAVVSGKTFTAKATGLKPQTTYSVRGVVGEEQGTEVSFTTEAAEQVPYSNFDLWYKNGKAWYTGVEGISTWDSGNGGGASFGFNPTSEETSDVIKGSAAKLASCYAAVKFAAGSLYTGKFAGLDGFNAKLDFGIPYTCRPTRLTGYYKYNSGTVDKVPDNGKFDFIKNKTDSCHIYVALCDWTEAFHANSKTETFVDYSADNSSIIAYGELKNDRKMSAYEKFTIDIQYRDLTRKPTYIVIVATSSKYGDYFAGSTTSVLLLDEFELSFD</sequence>
<gene>
    <name evidence="2" type="ORF">DWW57_07595</name>
</gene>
<proteinExistence type="predicted"/>
<name>A0A412TSI0_9BACT</name>
<accession>A0A412TSI0</accession>
<dbReference type="InterPro" id="IPR038653">
    <property type="entry name" value="Put_CMD_sf"/>
</dbReference>
<dbReference type="AlphaFoldDB" id="A0A412TSI0"/>
<dbReference type="InterPro" id="IPR025112">
    <property type="entry name" value="PCMD"/>
</dbReference>